<evidence type="ECO:0000313" key="2">
    <source>
        <dbReference type="Proteomes" id="UP000009168"/>
    </source>
</evidence>
<dbReference type="KEGG" id="tet:TTHERM_001028815"/>
<organism evidence="1 2">
    <name type="scientific">Tetrahymena thermophila (strain SB210)</name>
    <dbReference type="NCBI Taxonomy" id="312017"/>
    <lineage>
        <taxon>Eukaryota</taxon>
        <taxon>Sar</taxon>
        <taxon>Alveolata</taxon>
        <taxon>Ciliophora</taxon>
        <taxon>Intramacronucleata</taxon>
        <taxon>Oligohymenophorea</taxon>
        <taxon>Hymenostomatida</taxon>
        <taxon>Tetrahymenina</taxon>
        <taxon>Tetrahymenidae</taxon>
        <taxon>Tetrahymena</taxon>
    </lineage>
</organism>
<dbReference type="AlphaFoldDB" id="W7XK35"/>
<keyword evidence="2" id="KW-1185">Reference proteome</keyword>
<reference evidence="2" key="1">
    <citation type="journal article" date="2006" name="PLoS Biol.">
        <title>Macronuclear genome sequence of the ciliate Tetrahymena thermophila, a model eukaryote.</title>
        <authorList>
            <person name="Eisen J.A."/>
            <person name="Coyne R.S."/>
            <person name="Wu M."/>
            <person name="Wu D."/>
            <person name="Thiagarajan M."/>
            <person name="Wortman J.R."/>
            <person name="Badger J.H."/>
            <person name="Ren Q."/>
            <person name="Amedeo P."/>
            <person name="Jones K.M."/>
            <person name="Tallon L.J."/>
            <person name="Delcher A.L."/>
            <person name="Salzberg S.L."/>
            <person name="Silva J.C."/>
            <person name="Haas B.J."/>
            <person name="Majoros W.H."/>
            <person name="Farzad M."/>
            <person name="Carlton J.M."/>
            <person name="Smith R.K. Jr."/>
            <person name="Garg J."/>
            <person name="Pearlman R.E."/>
            <person name="Karrer K.M."/>
            <person name="Sun L."/>
            <person name="Manning G."/>
            <person name="Elde N.C."/>
            <person name="Turkewitz A.P."/>
            <person name="Asai D.J."/>
            <person name="Wilkes D.E."/>
            <person name="Wang Y."/>
            <person name="Cai H."/>
            <person name="Collins K."/>
            <person name="Stewart B.A."/>
            <person name="Lee S.R."/>
            <person name="Wilamowska K."/>
            <person name="Weinberg Z."/>
            <person name="Ruzzo W.L."/>
            <person name="Wloga D."/>
            <person name="Gaertig J."/>
            <person name="Frankel J."/>
            <person name="Tsao C.-C."/>
            <person name="Gorovsky M.A."/>
            <person name="Keeling P.J."/>
            <person name="Waller R.F."/>
            <person name="Patron N.J."/>
            <person name="Cherry J.M."/>
            <person name="Stover N.A."/>
            <person name="Krieger C.J."/>
            <person name="del Toro C."/>
            <person name="Ryder H.F."/>
            <person name="Williamson S.C."/>
            <person name="Barbeau R.A."/>
            <person name="Hamilton E.P."/>
            <person name="Orias E."/>
        </authorList>
    </citation>
    <scope>NUCLEOTIDE SEQUENCE [LARGE SCALE GENOMIC DNA]</scope>
    <source>
        <strain evidence="2">SB210</strain>
    </source>
</reference>
<dbReference type="GeneID" id="24441468"/>
<dbReference type="RefSeq" id="XP_012652896.1">
    <property type="nucleotide sequence ID" value="XM_012797442.1"/>
</dbReference>
<dbReference type="InParanoid" id="W7XK35"/>
<gene>
    <name evidence="1" type="ORF">TTHERM_001028815</name>
</gene>
<dbReference type="Proteomes" id="UP000009168">
    <property type="component" value="Unassembled WGS sequence"/>
</dbReference>
<sequence>MNGDITANYIFNLNFTFLKLLIKKKEEIEYLKAKQQKAFNISAIFRINKLKSVKIVNIFWILLHYFKKQSEIQQQFQNSQIYIFTCNNAFQLLPYYVMILKCTIRFQLLYPLLPSDQCIFLQLSYKSYSNSYNSIQLFQSFSQVEYQFKIIQYIFEKYQNLITQITPFKLIFEGLTKVDLRLYKQQLQYVQIMKKIVVLQSIKNHLLIFINHTFQFIQKYIKIQIGYVLKNKNKYCKMFITRYIYTHFQESLIQMIRLFFDSYKAGQAKKQREISIFFV</sequence>
<dbReference type="EMBL" id="GG662710">
    <property type="protein sequence ID" value="EWS74564.1"/>
    <property type="molecule type" value="Genomic_DNA"/>
</dbReference>
<accession>W7XK35</accession>
<name>W7XK35_TETTS</name>
<proteinExistence type="predicted"/>
<evidence type="ECO:0000313" key="1">
    <source>
        <dbReference type="EMBL" id="EWS74564.1"/>
    </source>
</evidence>
<protein>
    <submittedName>
        <fullName evidence="1">Uncharacterized protein</fullName>
    </submittedName>
</protein>